<dbReference type="InterPro" id="IPR002347">
    <property type="entry name" value="SDR_fam"/>
</dbReference>
<keyword evidence="5" id="KW-1185">Reference proteome</keyword>
<evidence type="ECO:0000256" key="1">
    <source>
        <dbReference type="ARBA" id="ARBA00006484"/>
    </source>
</evidence>
<accession>A0A430AVM6</accession>
<dbReference type="PRINTS" id="PR00080">
    <property type="entry name" value="SDRFAMILY"/>
</dbReference>
<dbReference type="PANTHER" id="PTHR44196:SF1">
    <property type="entry name" value="DEHYDROGENASE_REDUCTASE SDR FAMILY MEMBER 7B"/>
    <property type="match status" value="1"/>
</dbReference>
<dbReference type="Gene3D" id="3.40.50.720">
    <property type="entry name" value="NAD(P)-binding Rossmann-like Domain"/>
    <property type="match status" value="1"/>
</dbReference>
<comment type="similarity">
    <text evidence="1 3">Belongs to the short-chain dehydrogenases/reductases (SDR) family.</text>
</comment>
<dbReference type="InterPro" id="IPR036291">
    <property type="entry name" value="NAD(P)-bd_dom_sf"/>
</dbReference>
<dbReference type="RefSeq" id="WP_126813554.1">
    <property type="nucleotide sequence ID" value="NZ_NGKC01000006.1"/>
</dbReference>
<dbReference type="PROSITE" id="PS00061">
    <property type="entry name" value="ADH_SHORT"/>
    <property type="match status" value="1"/>
</dbReference>
<evidence type="ECO:0000313" key="4">
    <source>
        <dbReference type="EMBL" id="RSU12108.1"/>
    </source>
</evidence>
<protein>
    <submittedName>
        <fullName evidence="4">Short-chain dehydrogenase</fullName>
    </submittedName>
</protein>
<comment type="caution">
    <text evidence="4">The sequence shown here is derived from an EMBL/GenBank/DDBJ whole genome shotgun (WGS) entry which is preliminary data.</text>
</comment>
<dbReference type="GO" id="GO:0016020">
    <property type="term" value="C:membrane"/>
    <property type="evidence" value="ECO:0007669"/>
    <property type="project" value="TreeGrafter"/>
</dbReference>
<proteinExistence type="inferred from homology"/>
<name>A0A430AVM6_9ENTE</name>
<dbReference type="GO" id="GO:0016491">
    <property type="term" value="F:oxidoreductase activity"/>
    <property type="evidence" value="ECO:0007669"/>
    <property type="project" value="UniProtKB-KW"/>
</dbReference>
<dbReference type="Pfam" id="PF00106">
    <property type="entry name" value="adh_short"/>
    <property type="match status" value="1"/>
</dbReference>
<dbReference type="SUPFAM" id="SSF51735">
    <property type="entry name" value="NAD(P)-binding Rossmann-fold domains"/>
    <property type="match status" value="1"/>
</dbReference>
<evidence type="ECO:0000256" key="2">
    <source>
        <dbReference type="ARBA" id="ARBA00023002"/>
    </source>
</evidence>
<evidence type="ECO:0000256" key="3">
    <source>
        <dbReference type="RuleBase" id="RU000363"/>
    </source>
</evidence>
<gene>
    <name evidence="4" type="ORF">CBF27_06690</name>
</gene>
<reference evidence="4 5" key="1">
    <citation type="submission" date="2017-05" db="EMBL/GenBank/DDBJ databases">
        <title>Vagococcus spp. assemblies.</title>
        <authorList>
            <person name="Gulvik C.A."/>
        </authorList>
    </citation>
    <scope>NUCLEOTIDE SEQUENCE [LARGE SCALE GENOMIC DNA]</scope>
    <source>
        <strain evidence="4 5">LMG 24798</strain>
    </source>
</reference>
<keyword evidence="2" id="KW-0560">Oxidoreductase</keyword>
<dbReference type="Proteomes" id="UP000286773">
    <property type="component" value="Unassembled WGS sequence"/>
</dbReference>
<sequence length="267" mass="29360">MRQKHNRLANKTVLVTGASSGLGEQIAYEAAKQGAVVIVTARRAECLKDVSAKCRRLSQRESAYYVMNIEDFDSVEQTSTALKDAFGTVDVLVNCAGFGLFEPFLDFDMTAMERMFRVNVLGLMYLTQKIGIDMAASRHGHIINISSQAGKMATAKSTVYSATKFAVLGFSNALRLELKPLGVHVTTVNPGPIRTDFFQIADKSGTYLQAVDRFLLEPQPLARKIVSIMGTPKREVNAPFIMEAASKAYTLFPTIGDFLAQTIFNKK</sequence>
<dbReference type="EMBL" id="NGKC01000006">
    <property type="protein sequence ID" value="RSU12108.1"/>
    <property type="molecule type" value="Genomic_DNA"/>
</dbReference>
<dbReference type="PANTHER" id="PTHR44196">
    <property type="entry name" value="DEHYDROGENASE/REDUCTASE SDR FAMILY MEMBER 7B"/>
    <property type="match status" value="1"/>
</dbReference>
<dbReference type="PRINTS" id="PR00081">
    <property type="entry name" value="GDHRDH"/>
</dbReference>
<organism evidence="4 5">
    <name type="scientific">Vagococcus acidifermentans</name>
    <dbReference type="NCBI Taxonomy" id="564710"/>
    <lineage>
        <taxon>Bacteria</taxon>
        <taxon>Bacillati</taxon>
        <taxon>Bacillota</taxon>
        <taxon>Bacilli</taxon>
        <taxon>Lactobacillales</taxon>
        <taxon>Enterococcaceae</taxon>
        <taxon>Vagococcus</taxon>
    </lineage>
</organism>
<evidence type="ECO:0000313" key="5">
    <source>
        <dbReference type="Proteomes" id="UP000286773"/>
    </source>
</evidence>
<dbReference type="InterPro" id="IPR020904">
    <property type="entry name" value="Sc_DH/Rdtase_CS"/>
</dbReference>
<dbReference type="OrthoDB" id="9793345at2"/>
<dbReference type="AlphaFoldDB" id="A0A430AVM6"/>